<reference evidence="3" key="1">
    <citation type="submission" date="2020-10" db="EMBL/GenBank/DDBJ databases">
        <authorList>
            <person name="Gilroy R."/>
        </authorList>
    </citation>
    <scope>NUCLEOTIDE SEQUENCE</scope>
    <source>
        <strain evidence="3">20514</strain>
    </source>
</reference>
<protein>
    <submittedName>
        <fullName evidence="3">WYL domain-containing protein</fullName>
    </submittedName>
</protein>
<evidence type="ECO:0000313" key="3">
    <source>
        <dbReference type="EMBL" id="MBO8448390.1"/>
    </source>
</evidence>
<proteinExistence type="predicted"/>
<dbReference type="Pfam" id="PF25583">
    <property type="entry name" value="WCX"/>
    <property type="match status" value="1"/>
</dbReference>
<evidence type="ECO:0000313" key="4">
    <source>
        <dbReference type="Proteomes" id="UP000810252"/>
    </source>
</evidence>
<evidence type="ECO:0000259" key="1">
    <source>
        <dbReference type="Pfam" id="PF13280"/>
    </source>
</evidence>
<dbReference type="InterPro" id="IPR026881">
    <property type="entry name" value="WYL_dom"/>
</dbReference>
<gene>
    <name evidence="3" type="ORF">IAC29_03860</name>
</gene>
<accession>A0A9D9EK33</accession>
<dbReference type="PANTHER" id="PTHR34580:SF9">
    <property type="entry name" value="SLL5097 PROTEIN"/>
    <property type="match status" value="1"/>
</dbReference>
<organism evidence="3 4">
    <name type="scientific">Candidatus Cryptobacteroides merdigallinarum</name>
    <dbReference type="NCBI Taxonomy" id="2840770"/>
    <lineage>
        <taxon>Bacteria</taxon>
        <taxon>Pseudomonadati</taxon>
        <taxon>Bacteroidota</taxon>
        <taxon>Bacteroidia</taxon>
        <taxon>Bacteroidales</taxon>
        <taxon>Candidatus Cryptobacteroides</taxon>
    </lineage>
</organism>
<evidence type="ECO:0000259" key="2">
    <source>
        <dbReference type="Pfam" id="PF25583"/>
    </source>
</evidence>
<dbReference type="EMBL" id="JADIMQ010000052">
    <property type="protein sequence ID" value="MBO8448390.1"/>
    <property type="molecule type" value="Genomic_DNA"/>
</dbReference>
<comment type="caution">
    <text evidence="3">The sequence shown here is derived from an EMBL/GenBank/DDBJ whole genome shotgun (WGS) entry which is preliminary data.</text>
</comment>
<dbReference type="InterPro" id="IPR051534">
    <property type="entry name" value="CBASS_pafABC_assoc_protein"/>
</dbReference>
<sequence length="299" mass="34054">MVAELLNKYIWLIQKFITAGDKGMDLNEISEAWERKFGTCYARRSFNNHREAINAVFGIEIECDRSSNRYFIRDSGDISDRETGISWLIDTFTVNNMLSLGKGRLSGRVSVEDVPSGRKHLTPLMNAMQENNIVEITYKKYGDTEPEVRRVHPYGIKEASLRWYLVGWTEERGSCRVYALDRIEKMSILPGTFTMPGGFDIDALFSTSFGSYLSEAPGQTIVFKAFGKEASYIRDLPLHRTQTVIKEDEKSTTFSIFVSPNTSLFLEFLGHGPGIEVLAPENVRSEMGKLVSEMYRLYE</sequence>
<feature type="domain" description="WYL" evidence="1">
    <location>
        <begin position="120"/>
        <end position="186"/>
    </location>
</feature>
<reference evidence="3" key="2">
    <citation type="journal article" date="2021" name="PeerJ">
        <title>Extensive microbial diversity within the chicken gut microbiome revealed by metagenomics and culture.</title>
        <authorList>
            <person name="Gilroy R."/>
            <person name="Ravi A."/>
            <person name="Getino M."/>
            <person name="Pursley I."/>
            <person name="Horton D.L."/>
            <person name="Alikhan N.F."/>
            <person name="Baker D."/>
            <person name="Gharbi K."/>
            <person name="Hall N."/>
            <person name="Watson M."/>
            <person name="Adriaenssens E.M."/>
            <person name="Foster-Nyarko E."/>
            <person name="Jarju S."/>
            <person name="Secka A."/>
            <person name="Antonio M."/>
            <person name="Oren A."/>
            <person name="Chaudhuri R.R."/>
            <person name="La Ragione R."/>
            <person name="Hildebrand F."/>
            <person name="Pallen M.J."/>
        </authorList>
    </citation>
    <scope>NUCLEOTIDE SEQUENCE</scope>
    <source>
        <strain evidence="3">20514</strain>
    </source>
</reference>
<dbReference type="Pfam" id="PF13280">
    <property type="entry name" value="WYL"/>
    <property type="match status" value="1"/>
</dbReference>
<feature type="domain" description="WCX" evidence="2">
    <location>
        <begin position="226"/>
        <end position="294"/>
    </location>
</feature>
<name>A0A9D9EK33_9BACT</name>
<dbReference type="PROSITE" id="PS52050">
    <property type="entry name" value="WYL"/>
    <property type="match status" value="1"/>
</dbReference>
<dbReference type="InterPro" id="IPR057727">
    <property type="entry name" value="WCX_dom"/>
</dbReference>
<dbReference type="Proteomes" id="UP000810252">
    <property type="component" value="Unassembled WGS sequence"/>
</dbReference>
<dbReference type="PANTHER" id="PTHR34580">
    <property type="match status" value="1"/>
</dbReference>
<dbReference type="AlphaFoldDB" id="A0A9D9EK33"/>